<evidence type="ECO:0000313" key="1">
    <source>
        <dbReference type="EMBL" id="KAK6755873.1"/>
    </source>
</evidence>
<reference evidence="1 2" key="1">
    <citation type="submission" date="2023-08" db="EMBL/GenBank/DDBJ databases">
        <title>A Necator americanus chromosomal reference genome.</title>
        <authorList>
            <person name="Ilik V."/>
            <person name="Petrzelkova K.J."/>
            <person name="Pardy F."/>
            <person name="Fuh T."/>
            <person name="Niatou-Singa F.S."/>
            <person name="Gouil Q."/>
            <person name="Baker L."/>
            <person name="Ritchie M.E."/>
            <person name="Jex A.R."/>
            <person name="Gazzola D."/>
            <person name="Li H."/>
            <person name="Toshio Fujiwara R."/>
            <person name="Zhan B."/>
            <person name="Aroian R.V."/>
            <person name="Pafco B."/>
            <person name="Schwarz E.M."/>
        </authorList>
    </citation>
    <scope>NUCLEOTIDE SEQUENCE [LARGE SCALE GENOMIC DNA]</scope>
    <source>
        <strain evidence="1 2">Aroian</strain>
        <tissue evidence="1">Whole animal</tissue>
    </source>
</reference>
<accession>A0ABR1E037</accession>
<gene>
    <name evidence="1" type="primary">Necator_chrV.g19123</name>
    <name evidence="1" type="ORF">RB195_014331</name>
</gene>
<keyword evidence="2" id="KW-1185">Reference proteome</keyword>
<sequence>MWNSDEWIDSVQALAGNRDGWAKLCSRTAHLDKDAVAADRNESNKKTNLEFSFHRRGHCYAVSAIRIYSTFDRT</sequence>
<dbReference type="Proteomes" id="UP001303046">
    <property type="component" value="Unassembled WGS sequence"/>
</dbReference>
<name>A0ABR1E037_NECAM</name>
<proteinExistence type="predicted"/>
<evidence type="ECO:0000313" key="2">
    <source>
        <dbReference type="Proteomes" id="UP001303046"/>
    </source>
</evidence>
<protein>
    <submittedName>
        <fullName evidence="1">Uncharacterized protein</fullName>
    </submittedName>
</protein>
<dbReference type="EMBL" id="JAVFWL010000005">
    <property type="protein sequence ID" value="KAK6755873.1"/>
    <property type="molecule type" value="Genomic_DNA"/>
</dbReference>
<comment type="caution">
    <text evidence="1">The sequence shown here is derived from an EMBL/GenBank/DDBJ whole genome shotgun (WGS) entry which is preliminary data.</text>
</comment>
<organism evidence="1 2">
    <name type="scientific">Necator americanus</name>
    <name type="common">Human hookworm</name>
    <dbReference type="NCBI Taxonomy" id="51031"/>
    <lineage>
        <taxon>Eukaryota</taxon>
        <taxon>Metazoa</taxon>
        <taxon>Ecdysozoa</taxon>
        <taxon>Nematoda</taxon>
        <taxon>Chromadorea</taxon>
        <taxon>Rhabditida</taxon>
        <taxon>Rhabditina</taxon>
        <taxon>Rhabditomorpha</taxon>
        <taxon>Strongyloidea</taxon>
        <taxon>Ancylostomatidae</taxon>
        <taxon>Bunostominae</taxon>
        <taxon>Necator</taxon>
    </lineage>
</organism>